<accession>U2V0T3</accession>
<feature type="coiled-coil region" evidence="1">
    <location>
        <begin position="309"/>
        <end position="336"/>
    </location>
</feature>
<proteinExistence type="predicted"/>
<dbReference type="AlphaFoldDB" id="U2V0T3"/>
<evidence type="ECO:0000256" key="1">
    <source>
        <dbReference type="SAM" id="Coils"/>
    </source>
</evidence>
<dbReference type="eggNOG" id="COG2852">
    <property type="taxonomic scope" value="Bacteria"/>
</dbReference>
<keyword evidence="1" id="KW-0175">Coiled coil</keyword>
<dbReference type="PATRIC" id="fig|1125712.3.peg.2179"/>
<keyword evidence="3" id="KW-1185">Reference proteome</keyword>
<evidence type="ECO:0000313" key="3">
    <source>
        <dbReference type="Proteomes" id="UP000016638"/>
    </source>
</evidence>
<sequence length="392" mass="43167">MPMIVVSHESALALWRSTAEEPRGIDVHACDGIFSPVLGAGQRIDRRAGGARATCGFWQRHQREPDPQYQLSPRAWPGKQASLTAGACRCALGELHHLRHAIEVDGITHVLCPSRSGRTDVPDIKAHLCTRKLSGRDLYVLTDGVLVCSPELTLLHLARGATQAKVALLATELCGLYSLDETTRDTGAGFKGRKAPLTQPRLIAHMLDRHPGAPGSPLLRCVLPFVAPYAASPMEAKITLLLCLPRRWGGYGLPLASLNASIRLSPQGEVLMGLPAIAGDLSWPQSHVSIEYDSTAAHGISMRGTWMTHNDVKRTMREVERRRKRDETRLSALSASGWQVYPLVDTTVHDREALDAVARAVARKLRRRLKRDTAESLAHQMRLRKELGFERS</sequence>
<dbReference type="EMBL" id="AWEZ01000067">
    <property type="protein sequence ID" value="ERL06291.1"/>
    <property type="molecule type" value="Genomic_DNA"/>
</dbReference>
<comment type="caution">
    <text evidence="2">The sequence shown here is derived from an EMBL/GenBank/DDBJ whole genome shotgun (WGS) entry which is preliminary data.</text>
</comment>
<name>U2V0T3_9ACTN</name>
<reference evidence="2 3" key="1">
    <citation type="submission" date="2013-08" db="EMBL/GenBank/DDBJ databases">
        <authorList>
            <person name="Durkin A.S."/>
            <person name="Haft D.R."/>
            <person name="McCorrison J."/>
            <person name="Torralba M."/>
            <person name="Gillis M."/>
            <person name="Haft D.H."/>
            <person name="Methe B."/>
            <person name="Sutton G."/>
            <person name="Nelson K.E."/>
        </authorList>
    </citation>
    <scope>NUCLEOTIDE SEQUENCE [LARGE SCALE GENOMIC DNA]</scope>
    <source>
        <strain evidence="2 3">F0195</strain>
    </source>
</reference>
<organism evidence="2 3">
    <name type="scientific">Olsenella profusa F0195</name>
    <dbReference type="NCBI Taxonomy" id="1125712"/>
    <lineage>
        <taxon>Bacteria</taxon>
        <taxon>Bacillati</taxon>
        <taxon>Actinomycetota</taxon>
        <taxon>Coriobacteriia</taxon>
        <taxon>Coriobacteriales</taxon>
        <taxon>Atopobiaceae</taxon>
        <taxon>Olsenella</taxon>
    </lineage>
</organism>
<protein>
    <submittedName>
        <fullName evidence="2">Uncharacterized protein</fullName>
    </submittedName>
</protein>
<gene>
    <name evidence="2" type="ORF">HMPREF1316_1177</name>
</gene>
<dbReference type="Proteomes" id="UP000016638">
    <property type="component" value="Unassembled WGS sequence"/>
</dbReference>
<evidence type="ECO:0000313" key="2">
    <source>
        <dbReference type="EMBL" id="ERL06291.1"/>
    </source>
</evidence>